<dbReference type="SUPFAM" id="SSF160379">
    <property type="entry name" value="SP0830-like"/>
    <property type="match status" value="1"/>
</dbReference>
<dbReference type="Pfam" id="PF08002">
    <property type="entry name" value="DUF1697"/>
    <property type="match status" value="1"/>
</dbReference>
<accession>A0ABT6CBK2</accession>
<gene>
    <name evidence="1" type="ORF">P4R38_18585</name>
</gene>
<dbReference type="Gene3D" id="3.30.70.1280">
    <property type="entry name" value="SP0830-like domains"/>
    <property type="match status" value="1"/>
</dbReference>
<dbReference type="PANTHER" id="PTHR36439:SF1">
    <property type="entry name" value="DUF1697 DOMAIN-CONTAINING PROTEIN"/>
    <property type="match status" value="1"/>
</dbReference>
<dbReference type="PANTHER" id="PTHR36439">
    <property type="entry name" value="BLL4334 PROTEIN"/>
    <property type="match status" value="1"/>
</dbReference>
<comment type="caution">
    <text evidence="1">The sequence shown here is derived from an EMBL/GenBank/DDBJ whole genome shotgun (WGS) entry which is preliminary data.</text>
</comment>
<dbReference type="PIRSF" id="PIRSF008502">
    <property type="entry name" value="UCP008502"/>
    <property type="match status" value="1"/>
</dbReference>
<keyword evidence="2" id="KW-1185">Reference proteome</keyword>
<name>A0ABT6CBK2_9MICO</name>
<dbReference type="EMBL" id="JAROAV010000052">
    <property type="protein sequence ID" value="MDF8266264.1"/>
    <property type="molecule type" value="Genomic_DNA"/>
</dbReference>
<dbReference type="InterPro" id="IPR012545">
    <property type="entry name" value="DUF1697"/>
</dbReference>
<reference evidence="1 2" key="1">
    <citation type="submission" date="2023-03" db="EMBL/GenBank/DDBJ databases">
        <title>YIM 133296 draft genome.</title>
        <authorList>
            <person name="Xiong L."/>
        </authorList>
    </citation>
    <scope>NUCLEOTIDE SEQUENCE [LARGE SCALE GENOMIC DNA]</scope>
    <source>
        <strain evidence="1 2">YIM 133296</strain>
    </source>
</reference>
<protein>
    <submittedName>
        <fullName evidence="1">DUF1697 domain-containing protein</fullName>
    </submittedName>
</protein>
<dbReference type="RefSeq" id="WP_277193456.1">
    <property type="nucleotide sequence ID" value="NZ_JAROAV010000052.1"/>
</dbReference>
<sequence>MPRYVAFLRGINVGGHTVKMPQLRALVADQGYDDVETFIASGNVVLTSRQRAATVESTLTKAFEKELGYAVATFVRTPAQLADIIDADPFAPIEDGHKVQVGFLESEPTAACRKGVEALSNDYDTLRCHGRAVYWLTRGGISGTQIKPATFDRAVDASTTFRNLTTVRRLVDKCAKA</sequence>
<evidence type="ECO:0000313" key="1">
    <source>
        <dbReference type="EMBL" id="MDF8266264.1"/>
    </source>
</evidence>
<dbReference type="Proteomes" id="UP001528912">
    <property type="component" value="Unassembled WGS sequence"/>
</dbReference>
<evidence type="ECO:0000313" key="2">
    <source>
        <dbReference type="Proteomes" id="UP001528912"/>
    </source>
</evidence>
<organism evidence="1 2">
    <name type="scientific">Luteipulveratus flavus</name>
    <dbReference type="NCBI Taxonomy" id="3031728"/>
    <lineage>
        <taxon>Bacteria</taxon>
        <taxon>Bacillati</taxon>
        <taxon>Actinomycetota</taxon>
        <taxon>Actinomycetes</taxon>
        <taxon>Micrococcales</taxon>
        <taxon>Dermacoccaceae</taxon>
        <taxon>Luteipulveratus</taxon>
    </lineage>
</organism>
<proteinExistence type="predicted"/>